<dbReference type="SUPFAM" id="SSF52047">
    <property type="entry name" value="RNI-like"/>
    <property type="match status" value="1"/>
</dbReference>
<dbReference type="GO" id="GO:0005096">
    <property type="term" value="F:GTPase activator activity"/>
    <property type="evidence" value="ECO:0007669"/>
    <property type="project" value="UniProtKB-KW"/>
</dbReference>
<accession>A0A7W7RKU3</accession>
<reference evidence="1 2" key="1">
    <citation type="submission" date="2020-08" db="EMBL/GenBank/DDBJ databases">
        <title>Sequencing the genomes of 1000 actinobacteria strains.</title>
        <authorList>
            <person name="Klenk H.-P."/>
        </authorList>
    </citation>
    <scope>NUCLEOTIDE SEQUENCE [LARGE SCALE GENOMIC DNA]</scope>
    <source>
        <strain evidence="1 2">DSM 102030</strain>
    </source>
</reference>
<dbReference type="GO" id="GO:0005829">
    <property type="term" value="C:cytosol"/>
    <property type="evidence" value="ECO:0007669"/>
    <property type="project" value="TreeGrafter"/>
</dbReference>
<sequence length="376" mass="38855">MRETSVRCPVIAVPDIPVADPGELRPLLDRLADPVPVRAAEEFPRGTLCSDGRVDLCKQGLGPEGARRLLPAATASAHTRHLLLGTNAIADTGAHAVADSLSPRHGVTTLYLGCNRITAEGAGTLAAALEPDRTVRALWLKRNPIGDEGVTALAAALRHNTAIRTLDLVNTGVRREGLSALLDALTARPEPIERLYLGGNGLGADSADVLAALLAQGGVRELYLAANHLGDEGVARLAAAADPARPVRLGLGGNGIGPRGAAALADSLAGVRTLDLSRPPSQHALGAPGNTTGDDGACALAEALPGSPIRRLALQHTGITGRGATRVLLGITADTRLEYVGLGSGVPRRVKREVRRRLRPAGGPPADVRAISSVYR</sequence>
<dbReference type="GO" id="GO:0006913">
    <property type="term" value="P:nucleocytoplasmic transport"/>
    <property type="evidence" value="ECO:0007669"/>
    <property type="project" value="TreeGrafter"/>
</dbReference>
<protein>
    <recommendedName>
        <fullName evidence="3">Leucine rich repeat (LRR) protein</fullName>
    </recommendedName>
</protein>
<dbReference type="Proteomes" id="UP000523007">
    <property type="component" value="Unassembled WGS sequence"/>
</dbReference>
<name>A0A7W7RKU3_9ACTN</name>
<dbReference type="InterPro" id="IPR027038">
    <property type="entry name" value="RanGap"/>
</dbReference>
<keyword evidence="2" id="KW-1185">Reference proteome</keyword>
<dbReference type="GO" id="GO:0031267">
    <property type="term" value="F:small GTPase binding"/>
    <property type="evidence" value="ECO:0007669"/>
    <property type="project" value="TreeGrafter"/>
</dbReference>
<dbReference type="InterPro" id="IPR032675">
    <property type="entry name" value="LRR_dom_sf"/>
</dbReference>
<dbReference type="PANTHER" id="PTHR24113">
    <property type="entry name" value="RAN GTPASE-ACTIVATING PROTEIN 1"/>
    <property type="match status" value="1"/>
</dbReference>
<dbReference type="EMBL" id="JACHJT010000001">
    <property type="protein sequence ID" value="MBB4933771.1"/>
    <property type="molecule type" value="Genomic_DNA"/>
</dbReference>
<evidence type="ECO:0008006" key="3">
    <source>
        <dbReference type="Google" id="ProtNLM"/>
    </source>
</evidence>
<dbReference type="PANTHER" id="PTHR24113:SF15">
    <property type="entry name" value="NACHT DOMAIN-CONTAINING PROTEIN"/>
    <property type="match status" value="1"/>
</dbReference>
<evidence type="ECO:0000313" key="2">
    <source>
        <dbReference type="Proteomes" id="UP000523007"/>
    </source>
</evidence>
<comment type="caution">
    <text evidence="1">The sequence shown here is derived from an EMBL/GenBank/DDBJ whole genome shotgun (WGS) entry which is preliminary data.</text>
</comment>
<dbReference type="RefSeq" id="WP_184581329.1">
    <property type="nucleotide sequence ID" value="NZ_JACHJT010000001.1"/>
</dbReference>
<gene>
    <name evidence="1" type="ORF">F4561_004591</name>
</gene>
<evidence type="ECO:0000313" key="1">
    <source>
        <dbReference type="EMBL" id="MBB4933771.1"/>
    </source>
</evidence>
<organism evidence="1 2">
    <name type="scientific">Lipingzhangella halophila</name>
    <dbReference type="NCBI Taxonomy" id="1783352"/>
    <lineage>
        <taxon>Bacteria</taxon>
        <taxon>Bacillati</taxon>
        <taxon>Actinomycetota</taxon>
        <taxon>Actinomycetes</taxon>
        <taxon>Streptosporangiales</taxon>
        <taxon>Nocardiopsidaceae</taxon>
        <taxon>Lipingzhangella</taxon>
    </lineage>
</organism>
<dbReference type="InterPro" id="IPR001611">
    <property type="entry name" value="Leu-rich_rpt"/>
</dbReference>
<dbReference type="AlphaFoldDB" id="A0A7W7RKU3"/>
<proteinExistence type="predicted"/>
<dbReference type="GO" id="GO:0048471">
    <property type="term" value="C:perinuclear region of cytoplasm"/>
    <property type="evidence" value="ECO:0007669"/>
    <property type="project" value="TreeGrafter"/>
</dbReference>
<dbReference type="Pfam" id="PF13516">
    <property type="entry name" value="LRR_6"/>
    <property type="match status" value="4"/>
</dbReference>
<dbReference type="SMART" id="SM00368">
    <property type="entry name" value="LRR_RI"/>
    <property type="match status" value="7"/>
</dbReference>
<dbReference type="Gene3D" id="3.80.10.10">
    <property type="entry name" value="Ribonuclease Inhibitor"/>
    <property type="match status" value="3"/>
</dbReference>